<evidence type="ECO:0000313" key="1">
    <source>
        <dbReference type="EMBL" id="KAK7388898.1"/>
    </source>
</evidence>
<dbReference type="AlphaFoldDB" id="A0AAN9S458"/>
<organism evidence="1 2">
    <name type="scientific">Psophocarpus tetragonolobus</name>
    <name type="common">Winged bean</name>
    <name type="synonym">Dolichos tetragonolobus</name>
    <dbReference type="NCBI Taxonomy" id="3891"/>
    <lineage>
        <taxon>Eukaryota</taxon>
        <taxon>Viridiplantae</taxon>
        <taxon>Streptophyta</taxon>
        <taxon>Embryophyta</taxon>
        <taxon>Tracheophyta</taxon>
        <taxon>Spermatophyta</taxon>
        <taxon>Magnoliopsida</taxon>
        <taxon>eudicotyledons</taxon>
        <taxon>Gunneridae</taxon>
        <taxon>Pentapetalae</taxon>
        <taxon>rosids</taxon>
        <taxon>fabids</taxon>
        <taxon>Fabales</taxon>
        <taxon>Fabaceae</taxon>
        <taxon>Papilionoideae</taxon>
        <taxon>50 kb inversion clade</taxon>
        <taxon>NPAAA clade</taxon>
        <taxon>indigoferoid/millettioid clade</taxon>
        <taxon>Phaseoleae</taxon>
        <taxon>Psophocarpus</taxon>
    </lineage>
</organism>
<reference evidence="1 2" key="1">
    <citation type="submission" date="2024-01" db="EMBL/GenBank/DDBJ databases">
        <title>The genomes of 5 underutilized Papilionoideae crops provide insights into root nodulation and disease resistanc.</title>
        <authorList>
            <person name="Jiang F."/>
        </authorList>
    </citation>
    <scope>NUCLEOTIDE SEQUENCE [LARGE SCALE GENOMIC DNA]</scope>
    <source>
        <strain evidence="1">DUOXIRENSHENG_FW03</strain>
        <tissue evidence="1">Leaves</tissue>
    </source>
</reference>
<evidence type="ECO:0000313" key="2">
    <source>
        <dbReference type="Proteomes" id="UP001386955"/>
    </source>
</evidence>
<dbReference type="EMBL" id="JAYMYS010000006">
    <property type="protein sequence ID" value="KAK7388898.1"/>
    <property type="molecule type" value="Genomic_DNA"/>
</dbReference>
<proteinExistence type="predicted"/>
<keyword evidence="2" id="KW-1185">Reference proteome</keyword>
<accession>A0AAN9S458</accession>
<gene>
    <name evidence="1" type="ORF">VNO78_23725</name>
</gene>
<comment type="caution">
    <text evidence="1">The sequence shown here is derived from an EMBL/GenBank/DDBJ whole genome shotgun (WGS) entry which is preliminary data.</text>
</comment>
<sequence>MQCMNGTMHTFPLLGSFFHAFLLRIISQIVITKLLSISWYCWRNPSSNAHDLIAMILVTLQSRPYPVDLILVKRGL</sequence>
<name>A0AAN9S458_PSOTE</name>
<protein>
    <submittedName>
        <fullName evidence="1">Uncharacterized protein</fullName>
    </submittedName>
</protein>
<dbReference type="Proteomes" id="UP001386955">
    <property type="component" value="Unassembled WGS sequence"/>
</dbReference>